<sequence>MWNKDQFLKRKRPSWKSVLFHIVIWGTYALVIFKDLTEYFTEWTFYYGILLFWSLVLLSNYINIGKPIGKVIKINAHDKWYDMSNFLNNILPFIAIYYFGTHATEDSWIILQHWPYLILGFILLLVYKFYTNKEVVERIIKVEEGSLYFEEAKSTYYAPIADFDKIRISYNKISAIAKDGRKDRLGGYTMTDGDILNLVAFLKENAPNVELDVLFEDTKD</sequence>
<evidence type="ECO:0000313" key="2">
    <source>
        <dbReference type="EMBL" id="PPK94880.1"/>
    </source>
</evidence>
<reference evidence="2 3" key="1">
    <citation type="submission" date="2018-02" db="EMBL/GenBank/DDBJ databases">
        <title>Genomic Encyclopedia of Archaeal and Bacterial Type Strains, Phase II (KMG-II): from individual species to whole genera.</title>
        <authorList>
            <person name="Goeker M."/>
        </authorList>
    </citation>
    <scope>NUCLEOTIDE SEQUENCE [LARGE SCALE GENOMIC DNA]</scope>
    <source>
        <strain evidence="2 3">DSM 16809</strain>
    </source>
</reference>
<keyword evidence="3" id="KW-1185">Reference proteome</keyword>
<evidence type="ECO:0000256" key="1">
    <source>
        <dbReference type="SAM" id="Phobius"/>
    </source>
</evidence>
<dbReference type="Proteomes" id="UP000239002">
    <property type="component" value="Unassembled WGS sequence"/>
</dbReference>
<feature type="transmembrane region" description="Helical" evidence="1">
    <location>
        <begin position="45"/>
        <end position="64"/>
    </location>
</feature>
<keyword evidence="1" id="KW-1133">Transmembrane helix</keyword>
<accession>A0A2S6IL52</accession>
<protein>
    <submittedName>
        <fullName evidence="2">Uncharacterized protein</fullName>
    </submittedName>
</protein>
<name>A0A2S6IL52_9FLAO</name>
<gene>
    <name evidence="2" type="ORF">LY01_01633</name>
</gene>
<evidence type="ECO:0000313" key="3">
    <source>
        <dbReference type="Proteomes" id="UP000239002"/>
    </source>
</evidence>
<comment type="caution">
    <text evidence="2">The sequence shown here is derived from an EMBL/GenBank/DDBJ whole genome shotgun (WGS) entry which is preliminary data.</text>
</comment>
<keyword evidence="1" id="KW-0812">Transmembrane</keyword>
<feature type="transmembrane region" description="Helical" evidence="1">
    <location>
        <begin position="14"/>
        <end position="33"/>
    </location>
</feature>
<dbReference type="OrthoDB" id="9996612at2"/>
<feature type="transmembrane region" description="Helical" evidence="1">
    <location>
        <begin position="113"/>
        <end position="130"/>
    </location>
</feature>
<dbReference type="RefSeq" id="WP_104515332.1">
    <property type="nucleotide sequence ID" value="NZ_MQVW01000024.1"/>
</dbReference>
<keyword evidence="1" id="KW-0472">Membrane</keyword>
<dbReference type="AlphaFoldDB" id="A0A2S6IL52"/>
<feature type="transmembrane region" description="Helical" evidence="1">
    <location>
        <begin position="85"/>
        <end position="101"/>
    </location>
</feature>
<organism evidence="2 3">
    <name type="scientific">Nonlabens xylanidelens</name>
    <dbReference type="NCBI Taxonomy" id="191564"/>
    <lineage>
        <taxon>Bacteria</taxon>
        <taxon>Pseudomonadati</taxon>
        <taxon>Bacteroidota</taxon>
        <taxon>Flavobacteriia</taxon>
        <taxon>Flavobacteriales</taxon>
        <taxon>Flavobacteriaceae</taxon>
        <taxon>Nonlabens</taxon>
    </lineage>
</organism>
<proteinExistence type="predicted"/>
<dbReference type="EMBL" id="PTJE01000003">
    <property type="protein sequence ID" value="PPK94880.1"/>
    <property type="molecule type" value="Genomic_DNA"/>
</dbReference>